<reference evidence="1 2" key="1">
    <citation type="submission" date="2018-10" db="EMBL/GenBank/DDBJ databases">
        <title>Characterization and genome analysis of a novel bacterium Sphingobium yanoikuyae SJTF8 capable of degrading PAHs.</title>
        <authorList>
            <person name="Yin C."/>
            <person name="Xiong W."/>
            <person name="Liang R."/>
        </authorList>
    </citation>
    <scope>NUCLEOTIDE SEQUENCE [LARGE SCALE GENOMIC DNA]</scope>
    <source>
        <strain evidence="1 2">SJTF8</strain>
    </source>
</reference>
<evidence type="ECO:0000313" key="1">
    <source>
        <dbReference type="EMBL" id="AYO79015.1"/>
    </source>
</evidence>
<sequence length="239" mass="26441">MRVEKDFELYYWPLPFRGQFIRAALAFAGKSWNEHDEGEIAALMQMAAEDQPVPFMGPPLLVDNETGFALSQMPAIMVYLAERLDLVHGGTRERALTVKLVNDANDIIDELTLDGGRQMWTEDRWASFIPRLVKWMRIWEAVGTSSGLEAGKGFMLGTAKPDLADIVTVTLWGTMASRFGAIAAMLSQHAPATMGLVQRLRAHPALARLEARSVTRYGEAYCGGEIEKSLRAVLPDSDG</sequence>
<dbReference type="Pfam" id="PF22119">
    <property type="entry name" value="GST_C_8"/>
    <property type="match status" value="1"/>
</dbReference>
<dbReference type="GO" id="GO:0016740">
    <property type="term" value="F:transferase activity"/>
    <property type="evidence" value="ECO:0007669"/>
    <property type="project" value="UniProtKB-KW"/>
</dbReference>
<dbReference type="RefSeq" id="WP_037509473.1">
    <property type="nucleotide sequence ID" value="NZ_CP033230.1"/>
</dbReference>
<dbReference type="Proteomes" id="UP000280708">
    <property type="component" value="Chromosome"/>
</dbReference>
<dbReference type="InterPro" id="IPR036249">
    <property type="entry name" value="Thioredoxin-like_sf"/>
</dbReference>
<dbReference type="AlphaFoldDB" id="A0A085K476"/>
<dbReference type="InterPro" id="IPR036282">
    <property type="entry name" value="Glutathione-S-Trfase_C_sf"/>
</dbReference>
<dbReference type="SUPFAM" id="SSF47616">
    <property type="entry name" value="GST C-terminal domain-like"/>
    <property type="match status" value="1"/>
</dbReference>
<dbReference type="Gene3D" id="1.20.1050.10">
    <property type="match status" value="1"/>
</dbReference>
<dbReference type="PROSITE" id="PS50404">
    <property type="entry name" value="GST_NTER"/>
    <property type="match status" value="1"/>
</dbReference>
<evidence type="ECO:0000313" key="2">
    <source>
        <dbReference type="Proteomes" id="UP000280708"/>
    </source>
</evidence>
<dbReference type="Gene3D" id="3.40.30.10">
    <property type="entry name" value="Glutaredoxin"/>
    <property type="match status" value="1"/>
</dbReference>
<dbReference type="EMBL" id="CP033230">
    <property type="protein sequence ID" value="AYO79015.1"/>
    <property type="molecule type" value="Genomic_DNA"/>
</dbReference>
<name>A0A085K476_SPHYA</name>
<protein>
    <submittedName>
        <fullName evidence="1">Glutathione S-transferase</fullName>
    </submittedName>
</protein>
<dbReference type="InterPro" id="IPR004045">
    <property type="entry name" value="Glutathione_S-Trfase_N"/>
</dbReference>
<proteinExistence type="predicted"/>
<gene>
    <name evidence="1" type="ORF">EBF16_20290</name>
</gene>
<accession>A0A085K476</accession>
<dbReference type="InterPro" id="IPR054761">
    <property type="entry name" value="GST_C_proteobact"/>
</dbReference>
<keyword evidence="1" id="KW-0808">Transferase</keyword>
<organism evidence="1 2">
    <name type="scientific">Sphingobium yanoikuyae</name>
    <name type="common">Sphingomonas yanoikuyae</name>
    <dbReference type="NCBI Taxonomy" id="13690"/>
    <lineage>
        <taxon>Bacteria</taxon>
        <taxon>Pseudomonadati</taxon>
        <taxon>Pseudomonadota</taxon>
        <taxon>Alphaproteobacteria</taxon>
        <taxon>Sphingomonadales</taxon>
        <taxon>Sphingomonadaceae</taxon>
        <taxon>Sphingobium</taxon>
    </lineage>
</organism>
<dbReference type="SUPFAM" id="SSF52833">
    <property type="entry name" value="Thioredoxin-like"/>
    <property type="match status" value="1"/>
</dbReference>